<dbReference type="EMBL" id="JACHKA010000001">
    <property type="protein sequence ID" value="MBB5984373.1"/>
    <property type="molecule type" value="Genomic_DNA"/>
</dbReference>
<dbReference type="PROSITE" id="PS50995">
    <property type="entry name" value="HTH_MARR_2"/>
    <property type="match status" value="1"/>
</dbReference>
<organism evidence="2 3">
    <name type="scientific">Sphingobium lignivorans</name>
    <dbReference type="NCBI Taxonomy" id="2735886"/>
    <lineage>
        <taxon>Bacteria</taxon>
        <taxon>Pseudomonadati</taxon>
        <taxon>Pseudomonadota</taxon>
        <taxon>Alphaproteobacteria</taxon>
        <taxon>Sphingomonadales</taxon>
        <taxon>Sphingomonadaceae</taxon>
        <taxon>Sphingobium</taxon>
    </lineage>
</organism>
<dbReference type="Gene3D" id="1.10.10.10">
    <property type="entry name" value="Winged helix-like DNA-binding domain superfamily/Winged helix DNA-binding domain"/>
    <property type="match status" value="1"/>
</dbReference>
<dbReference type="InterPro" id="IPR000835">
    <property type="entry name" value="HTH_MarR-typ"/>
</dbReference>
<gene>
    <name evidence="2" type="ORF">HNP60_000347</name>
</gene>
<protein>
    <submittedName>
        <fullName evidence="2">DNA-binding MarR family transcriptional regulator</fullName>
    </submittedName>
</protein>
<accession>A0ABR6NAT6</accession>
<comment type="caution">
    <text evidence="2">The sequence shown here is derived from an EMBL/GenBank/DDBJ whole genome shotgun (WGS) entry which is preliminary data.</text>
</comment>
<proteinExistence type="predicted"/>
<sequence length="151" mass="16141">MAHGISDLEAHLGYLLRSVSNHVSHSFALALETQGVTVAEWVMLRALYGEAPMPPSRLAETLGLTRGAISKLADRLVAKAFVQRTADARDGRMHSLSLTPAGEALVPVLARLADENDARFFGSLAPPERAAIETALRAIIHREGLAAVPVN</sequence>
<reference evidence="2 3" key="1">
    <citation type="submission" date="2020-08" db="EMBL/GenBank/DDBJ databases">
        <title>Exploring microbial biodiversity for novel pathways involved in the catabolism of aromatic compounds derived from lignin.</title>
        <authorList>
            <person name="Elkins J."/>
        </authorList>
    </citation>
    <scope>NUCLEOTIDE SEQUENCE [LARGE SCALE GENOMIC DNA]</scope>
    <source>
        <strain evidence="2 3">B1D3A</strain>
    </source>
</reference>
<dbReference type="SUPFAM" id="SSF46785">
    <property type="entry name" value="Winged helix' DNA-binding domain"/>
    <property type="match status" value="1"/>
</dbReference>
<dbReference type="GO" id="GO:0003677">
    <property type="term" value="F:DNA binding"/>
    <property type="evidence" value="ECO:0007669"/>
    <property type="project" value="UniProtKB-KW"/>
</dbReference>
<dbReference type="InterPro" id="IPR036388">
    <property type="entry name" value="WH-like_DNA-bd_sf"/>
</dbReference>
<dbReference type="InterPro" id="IPR036390">
    <property type="entry name" value="WH_DNA-bd_sf"/>
</dbReference>
<evidence type="ECO:0000259" key="1">
    <source>
        <dbReference type="PROSITE" id="PS50995"/>
    </source>
</evidence>
<keyword evidence="3" id="KW-1185">Reference proteome</keyword>
<dbReference type="PANTHER" id="PTHR33164">
    <property type="entry name" value="TRANSCRIPTIONAL REGULATOR, MARR FAMILY"/>
    <property type="match status" value="1"/>
</dbReference>
<dbReference type="InterPro" id="IPR039422">
    <property type="entry name" value="MarR/SlyA-like"/>
</dbReference>
<evidence type="ECO:0000313" key="3">
    <source>
        <dbReference type="Proteomes" id="UP001138540"/>
    </source>
</evidence>
<dbReference type="PANTHER" id="PTHR33164:SF89">
    <property type="entry name" value="MARR FAMILY REGULATORY PROTEIN"/>
    <property type="match status" value="1"/>
</dbReference>
<dbReference type="RefSeq" id="WP_184149410.1">
    <property type="nucleotide sequence ID" value="NZ_JACHKA010000001.1"/>
</dbReference>
<dbReference type="Proteomes" id="UP001138540">
    <property type="component" value="Unassembled WGS sequence"/>
</dbReference>
<evidence type="ECO:0000313" key="2">
    <source>
        <dbReference type="EMBL" id="MBB5984373.1"/>
    </source>
</evidence>
<dbReference type="SMART" id="SM00347">
    <property type="entry name" value="HTH_MARR"/>
    <property type="match status" value="1"/>
</dbReference>
<name>A0ABR6NAT6_9SPHN</name>
<dbReference type="PRINTS" id="PR00598">
    <property type="entry name" value="HTHMARR"/>
</dbReference>
<feature type="domain" description="HTH marR-type" evidence="1">
    <location>
        <begin position="9"/>
        <end position="141"/>
    </location>
</feature>
<dbReference type="Pfam" id="PF12802">
    <property type="entry name" value="MarR_2"/>
    <property type="match status" value="1"/>
</dbReference>
<keyword evidence="2" id="KW-0238">DNA-binding</keyword>